<feature type="region of interest" description="Disordered" evidence="7">
    <location>
        <begin position="145"/>
        <end position="176"/>
    </location>
</feature>
<evidence type="ECO:0000313" key="8">
    <source>
        <dbReference type="EMBL" id="MQM13190.1"/>
    </source>
</evidence>
<dbReference type="PANTHER" id="PTHR15341">
    <property type="entry name" value="SUN-COR STEROID HORMONE RECEPTOR CO-REPRESSOR"/>
    <property type="match status" value="1"/>
</dbReference>
<comment type="similarity">
    <text evidence="2 6">Belongs to the C1D family.</text>
</comment>
<accession>A0A843X744</accession>
<reference evidence="8" key="1">
    <citation type="submission" date="2017-07" db="EMBL/GenBank/DDBJ databases">
        <title>Taro Niue Genome Assembly and Annotation.</title>
        <authorList>
            <person name="Atibalentja N."/>
            <person name="Keating K."/>
            <person name="Fields C.J."/>
        </authorList>
    </citation>
    <scope>NUCLEOTIDE SEQUENCE</scope>
    <source>
        <strain evidence="8">Niue_2</strain>
        <tissue evidence="8">Leaf</tissue>
    </source>
</reference>
<dbReference type="GO" id="GO:0003723">
    <property type="term" value="F:RNA binding"/>
    <property type="evidence" value="ECO:0007669"/>
    <property type="project" value="UniProtKB-UniRule"/>
</dbReference>
<organism evidence="8 9">
    <name type="scientific">Colocasia esculenta</name>
    <name type="common">Wild taro</name>
    <name type="synonym">Arum esculentum</name>
    <dbReference type="NCBI Taxonomy" id="4460"/>
    <lineage>
        <taxon>Eukaryota</taxon>
        <taxon>Viridiplantae</taxon>
        <taxon>Streptophyta</taxon>
        <taxon>Embryophyta</taxon>
        <taxon>Tracheophyta</taxon>
        <taxon>Spermatophyta</taxon>
        <taxon>Magnoliopsida</taxon>
        <taxon>Liliopsida</taxon>
        <taxon>Araceae</taxon>
        <taxon>Aroideae</taxon>
        <taxon>Colocasieae</taxon>
        <taxon>Colocasia</taxon>
    </lineage>
</organism>
<keyword evidence="6" id="KW-0963">Cytoplasm</keyword>
<dbReference type="GO" id="GO:0000460">
    <property type="term" value="P:maturation of 5.8S rRNA"/>
    <property type="evidence" value="ECO:0007669"/>
    <property type="project" value="TreeGrafter"/>
</dbReference>
<proteinExistence type="inferred from homology"/>
<keyword evidence="6" id="KW-0238">DNA-binding</keyword>
<comment type="subunit">
    <text evidence="6">Monomer and homodimer.</text>
</comment>
<dbReference type="EMBL" id="NMUH01005601">
    <property type="protein sequence ID" value="MQM13190.1"/>
    <property type="molecule type" value="Genomic_DNA"/>
</dbReference>
<comment type="function">
    <text evidence="6">Plays a role in the recruitment of the exosome to pre-rRNA to mediate the 3'-5' end processing of the 5.8S rRNA.</text>
</comment>
<feature type="region of interest" description="Disordered" evidence="7">
    <location>
        <begin position="191"/>
        <end position="216"/>
    </location>
</feature>
<keyword evidence="9" id="KW-1185">Reference proteome</keyword>
<evidence type="ECO:0000256" key="4">
    <source>
        <dbReference type="ARBA" id="ARBA00022884"/>
    </source>
</evidence>
<comment type="caution">
    <text evidence="8">The sequence shown here is derived from an EMBL/GenBank/DDBJ whole genome shotgun (WGS) entry which is preliminary data.</text>
</comment>
<evidence type="ECO:0000256" key="7">
    <source>
        <dbReference type="SAM" id="MobiDB-lite"/>
    </source>
</evidence>
<dbReference type="InterPro" id="IPR011082">
    <property type="entry name" value="Exosome-assoc_fac/DNA_repair"/>
</dbReference>
<dbReference type="OrthoDB" id="1421013at2759"/>
<dbReference type="InterPro" id="IPR007146">
    <property type="entry name" value="Sas10/Utp3/C1D"/>
</dbReference>
<gene>
    <name evidence="8" type="ORF">Taro_046114</name>
</gene>
<protein>
    <recommendedName>
        <fullName evidence="6">Nuclear nucleic acid-binding protein C1D</fullName>
    </recommendedName>
</protein>
<dbReference type="PANTHER" id="PTHR15341:SF3">
    <property type="entry name" value="NUCLEAR NUCLEIC ACID-BINDING PROTEIN C1D"/>
    <property type="match status" value="1"/>
</dbReference>
<keyword evidence="3 6" id="KW-0698">rRNA processing</keyword>
<evidence type="ECO:0000313" key="9">
    <source>
        <dbReference type="Proteomes" id="UP000652761"/>
    </source>
</evidence>
<evidence type="ECO:0000256" key="5">
    <source>
        <dbReference type="ARBA" id="ARBA00023242"/>
    </source>
</evidence>
<sequence length="216" mass="24173">MLMGGGRREAADDAVPESAVEALGRTLSSLQDLETHLRQFLSMADPEVLAELPPLQRAHVFLVLAKTTSALFAVQLRCKGVQPDGHPVRKELERISLYEEKFQHYCDWSRAPLKPSTTINCQAATRFIEHSLPDLTPEQRRGLKDIAKRQGVKSRTSENHGSHKRRKYQTPEKHSVRAAAQEFLEKAARELLGPNDCGLKGPLRNAISDEEDAEMS</sequence>
<evidence type="ECO:0000256" key="2">
    <source>
        <dbReference type="ARBA" id="ARBA00009154"/>
    </source>
</evidence>
<comment type="subcellular location">
    <subcellularLocation>
        <location evidence="6">Cytoplasm</location>
    </subcellularLocation>
    <subcellularLocation>
        <location evidence="6">Nucleus</location>
        <location evidence="6">Nucleolus</location>
    </subcellularLocation>
    <subcellularLocation>
        <location evidence="1 6">Nucleus</location>
    </subcellularLocation>
</comment>
<dbReference type="GO" id="GO:0000178">
    <property type="term" value="C:exosome (RNase complex)"/>
    <property type="evidence" value="ECO:0007669"/>
    <property type="project" value="TreeGrafter"/>
</dbReference>
<keyword evidence="5 6" id="KW-0539">Nucleus</keyword>
<evidence type="ECO:0000256" key="6">
    <source>
        <dbReference type="RuleBase" id="RU368003"/>
    </source>
</evidence>
<dbReference type="Proteomes" id="UP000652761">
    <property type="component" value="Unassembled WGS sequence"/>
</dbReference>
<evidence type="ECO:0000256" key="1">
    <source>
        <dbReference type="ARBA" id="ARBA00004123"/>
    </source>
</evidence>
<dbReference type="GO" id="GO:0005737">
    <property type="term" value="C:cytoplasm"/>
    <property type="evidence" value="ECO:0007669"/>
    <property type="project" value="UniProtKB-SubCell"/>
</dbReference>
<evidence type="ECO:0000256" key="3">
    <source>
        <dbReference type="ARBA" id="ARBA00022552"/>
    </source>
</evidence>
<name>A0A843X744_COLES</name>
<dbReference type="Pfam" id="PF04000">
    <property type="entry name" value="Sas10_Utp3"/>
    <property type="match status" value="1"/>
</dbReference>
<dbReference type="GO" id="GO:0005730">
    <property type="term" value="C:nucleolus"/>
    <property type="evidence" value="ECO:0007669"/>
    <property type="project" value="UniProtKB-SubCell"/>
</dbReference>
<dbReference type="AlphaFoldDB" id="A0A843X744"/>
<dbReference type="GO" id="GO:0010468">
    <property type="term" value="P:regulation of gene expression"/>
    <property type="evidence" value="ECO:0007669"/>
    <property type="project" value="TreeGrafter"/>
</dbReference>
<dbReference type="GO" id="GO:0003677">
    <property type="term" value="F:DNA binding"/>
    <property type="evidence" value="ECO:0007669"/>
    <property type="project" value="UniProtKB-KW"/>
</dbReference>
<keyword evidence="4 6" id="KW-0694">RNA-binding</keyword>